<accession>A0AAD5YR80</accession>
<gene>
    <name evidence="2" type="ORF">NP233_g11155</name>
</gene>
<evidence type="ECO:0000313" key="3">
    <source>
        <dbReference type="Proteomes" id="UP001213000"/>
    </source>
</evidence>
<sequence length="180" mass="18943">MHLKSVLSFASFAALALGARVDDLLRDLQDIQSEVIDLDTAINAFPNVPTVADLVSAVNIHSTALSAGTMMNTTTADIQHPSRRPAGHKLSMPLNNLKSPVDTVLTSVINKKSAFTLFTGLIPGIPALNPVRVDLVQLNSSASALGDALISLVPTDLQDAVSTTRTEILNNFAVAIAAFT</sequence>
<organism evidence="2 3">
    <name type="scientific">Leucocoprinus birnbaumii</name>
    <dbReference type="NCBI Taxonomy" id="56174"/>
    <lineage>
        <taxon>Eukaryota</taxon>
        <taxon>Fungi</taxon>
        <taxon>Dikarya</taxon>
        <taxon>Basidiomycota</taxon>
        <taxon>Agaricomycotina</taxon>
        <taxon>Agaricomycetes</taxon>
        <taxon>Agaricomycetidae</taxon>
        <taxon>Agaricales</taxon>
        <taxon>Agaricineae</taxon>
        <taxon>Agaricaceae</taxon>
        <taxon>Leucocoprinus</taxon>
    </lineage>
</organism>
<keyword evidence="3" id="KW-1185">Reference proteome</keyword>
<dbReference type="Pfam" id="PF12296">
    <property type="entry name" value="HsbA"/>
    <property type="match status" value="1"/>
</dbReference>
<comment type="caution">
    <text evidence="2">The sequence shown here is derived from an EMBL/GenBank/DDBJ whole genome shotgun (WGS) entry which is preliminary data.</text>
</comment>
<dbReference type="Proteomes" id="UP001213000">
    <property type="component" value="Unassembled WGS sequence"/>
</dbReference>
<feature type="chain" id="PRO_5041959696" evidence="1">
    <location>
        <begin position="19"/>
        <end position="180"/>
    </location>
</feature>
<evidence type="ECO:0000313" key="2">
    <source>
        <dbReference type="EMBL" id="KAJ3559873.1"/>
    </source>
</evidence>
<name>A0AAD5YR80_9AGAR</name>
<evidence type="ECO:0000256" key="1">
    <source>
        <dbReference type="SAM" id="SignalP"/>
    </source>
</evidence>
<reference evidence="2" key="1">
    <citation type="submission" date="2022-07" db="EMBL/GenBank/DDBJ databases">
        <title>Genome Sequence of Leucocoprinus birnbaumii.</title>
        <authorList>
            <person name="Buettner E."/>
        </authorList>
    </citation>
    <scope>NUCLEOTIDE SEQUENCE</scope>
    <source>
        <strain evidence="2">VT141</strain>
    </source>
</reference>
<keyword evidence="1" id="KW-0732">Signal</keyword>
<dbReference type="Gene3D" id="1.20.1280.140">
    <property type="match status" value="1"/>
</dbReference>
<proteinExistence type="predicted"/>
<dbReference type="AlphaFoldDB" id="A0AAD5YR80"/>
<dbReference type="InterPro" id="IPR021054">
    <property type="entry name" value="Cell_wall_mannoprotein_1"/>
</dbReference>
<dbReference type="EMBL" id="JANIEX010001269">
    <property type="protein sequence ID" value="KAJ3559873.1"/>
    <property type="molecule type" value="Genomic_DNA"/>
</dbReference>
<feature type="signal peptide" evidence="1">
    <location>
        <begin position="1"/>
        <end position="18"/>
    </location>
</feature>
<protein>
    <submittedName>
        <fullName evidence="2">Uncharacterized protein</fullName>
    </submittedName>
</protein>